<dbReference type="SMART" id="SM00850">
    <property type="entry name" value="LytTR"/>
    <property type="match status" value="1"/>
</dbReference>
<dbReference type="PROSITE" id="PS50110">
    <property type="entry name" value="RESPONSE_REGULATORY"/>
    <property type="match status" value="1"/>
</dbReference>
<name>A0A9Q5CID6_CLOBE</name>
<organism evidence="6 7">
    <name type="scientific">Clostridium beijerinckii</name>
    <name type="common">Clostridium MP</name>
    <dbReference type="NCBI Taxonomy" id="1520"/>
    <lineage>
        <taxon>Bacteria</taxon>
        <taxon>Bacillati</taxon>
        <taxon>Bacillota</taxon>
        <taxon>Clostridia</taxon>
        <taxon>Eubacteriales</taxon>
        <taxon>Clostridiaceae</taxon>
        <taxon>Clostridium</taxon>
    </lineage>
</organism>
<dbReference type="Pfam" id="PF00072">
    <property type="entry name" value="Response_reg"/>
    <property type="match status" value="1"/>
</dbReference>
<dbReference type="InterPro" id="IPR007492">
    <property type="entry name" value="LytTR_DNA-bd_dom"/>
</dbReference>
<dbReference type="Gene3D" id="3.40.50.2300">
    <property type="match status" value="1"/>
</dbReference>
<evidence type="ECO:0000256" key="2">
    <source>
        <dbReference type="ARBA" id="ARBA00024867"/>
    </source>
</evidence>
<feature type="modified residue" description="4-aspartylphosphate" evidence="3">
    <location>
        <position position="59"/>
    </location>
</feature>
<dbReference type="InterPro" id="IPR046947">
    <property type="entry name" value="LytR-like"/>
</dbReference>
<evidence type="ECO:0000259" key="4">
    <source>
        <dbReference type="PROSITE" id="PS50110"/>
    </source>
</evidence>
<evidence type="ECO:0000259" key="5">
    <source>
        <dbReference type="PROSITE" id="PS50930"/>
    </source>
</evidence>
<dbReference type="PANTHER" id="PTHR37299:SF1">
    <property type="entry name" value="STAGE 0 SPORULATION PROTEIN A HOMOLOG"/>
    <property type="match status" value="1"/>
</dbReference>
<dbReference type="Proteomes" id="UP000821656">
    <property type="component" value="Unassembled WGS sequence"/>
</dbReference>
<reference evidence="6" key="1">
    <citation type="submission" date="2020-05" db="EMBL/GenBank/DDBJ databases">
        <title>Genomic insights into acetone-butanol-ethanol (ABE) fermentation by sequencing solventogenic clostridia strains.</title>
        <authorList>
            <person name="Brown S."/>
        </authorList>
    </citation>
    <scope>NUCLEOTIDE SEQUENCE</scope>
    <source>
        <strain evidence="6">DJ126</strain>
    </source>
</reference>
<evidence type="ECO:0000313" key="6">
    <source>
        <dbReference type="EMBL" id="NRV07487.1"/>
    </source>
</evidence>
<dbReference type="InterPro" id="IPR011006">
    <property type="entry name" value="CheY-like_superfamily"/>
</dbReference>
<dbReference type="CDD" id="cd00156">
    <property type="entry name" value="REC"/>
    <property type="match status" value="1"/>
</dbReference>
<evidence type="ECO:0000313" key="7">
    <source>
        <dbReference type="Proteomes" id="UP000821656"/>
    </source>
</evidence>
<feature type="domain" description="HTH LytTR-type" evidence="5">
    <location>
        <begin position="133"/>
        <end position="232"/>
    </location>
</feature>
<sequence length="236" mass="27701">MLSIAICDDEQEAIDLISKSLKYVFAQMTIEIKSSCYTNGNQLRKDIFSNKKYDVIFLDVDMPDVDGVSLGVQLRKHQCDSLIVYVSNKEEVVYRSFQASPFRFMRKSKFKEEIYPVVKSILEEKNKELSDFIILKTLEKSVKINPYDIIYVEALKKLQYIYLDNKEYEIKTTFRECIEKLIPYGFIQIHKSYLVNHRYINSINGNSLELDGGQELPISRQRLMNVKNEFQNLIQC</sequence>
<dbReference type="Gene3D" id="2.40.50.1020">
    <property type="entry name" value="LytTr DNA-binding domain"/>
    <property type="match status" value="1"/>
</dbReference>
<evidence type="ECO:0000256" key="3">
    <source>
        <dbReference type="PROSITE-ProRule" id="PRU00169"/>
    </source>
</evidence>
<keyword evidence="3" id="KW-0597">Phosphoprotein</keyword>
<feature type="domain" description="Response regulatory" evidence="4">
    <location>
        <begin position="3"/>
        <end position="122"/>
    </location>
</feature>
<dbReference type="AlphaFoldDB" id="A0A9Q5CID6"/>
<dbReference type="EMBL" id="JABSXK010000001">
    <property type="protein sequence ID" value="NRV07487.1"/>
    <property type="molecule type" value="Genomic_DNA"/>
</dbReference>
<dbReference type="SUPFAM" id="SSF52172">
    <property type="entry name" value="CheY-like"/>
    <property type="match status" value="1"/>
</dbReference>
<dbReference type="GO" id="GO:0003677">
    <property type="term" value="F:DNA binding"/>
    <property type="evidence" value="ECO:0007669"/>
    <property type="project" value="UniProtKB-KW"/>
</dbReference>
<dbReference type="Pfam" id="PF04397">
    <property type="entry name" value="LytTR"/>
    <property type="match status" value="1"/>
</dbReference>
<proteinExistence type="predicted"/>
<dbReference type="SMART" id="SM00448">
    <property type="entry name" value="REC"/>
    <property type="match status" value="1"/>
</dbReference>
<dbReference type="GO" id="GO:0000156">
    <property type="term" value="F:phosphorelay response regulator activity"/>
    <property type="evidence" value="ECO:0007669"/>
    <property type="project" value="InterPro"/>
</dbReference>
<keyword evidence="6" id="KW-0238">DNA-binding</keyword>
<comment type="caution">
    <text evidence="6">The sequence shown here is derived from an EMBL/GenBank/DDBJ whole genome shotgun (WGS) entry which is preliminary data.</text>
</comment>
<gene>
    <name evidence="6" type="ORF">DFH45_000450</name>
</gene>
<dbReference type="RefSeq" id="WP_173695944.1">
    <property type="nucleotide sequence ID" value="NZ_CP016090.1"/>
</dbReference>
<dbReference type="PANTHER" id="PTHR37299">
    <property type="entry name" value="TRANSCRIPTIONAL REGULATOR-RELATED"/>
    <property type="match status" value="1"/>
</dbReference>
<comment type="function">
    <text evidence="2">May play the central regulatory role in sporulation. It may be an element of the effector pathway responsible for the activation of sporulation genes in response to nutritional stress. Spo0A may act in concert with spo0H (a sigma factor) to control the expression of some genes that are critical to the sporulation process.</text>
</comment>
<dbReference type="InterPro" id="IPR001789">
    <property type="entry name" value="Sig_transdc_resp-reg_receiver"/>
</dbReference>
<accession>A0A9Q5CID6</accession>
<protein>
    <recommendedName>
        <fullName evidence="1">Stage 0 sporulation protein A homolog</fullName>
    </recommendedName>
</protein>
<dbReference type="PROSITE" id="PS50930">
    <property type="entry name" value="HTH_LYTTR"/>
    <property type="match status" value="1"/>
</dbReference>
<evidence type="ECO:0000256" key="1">
    <source>
        <dbReference type="ARBA" id="ARBA00018672"/>
    </source>
</evidence>